<evidence type="ECO:0000256" key="1">
    <source>
        <dbReference type="ARBA" id="ARBA00004123"/>
    </source>
</evidence>
<dbReference type="CDD" id="cd23958">
    <property type="entry name" value="SCC2"/>
    <property type="match status" value="1"/>
</dbReference>
<dbReference type="GO" id="GO:0071169">
    <property type="term" value="P:establishment of protein localization to chromatin"/>
    <property type="evidence" value="ECO:0007669"/>
    <property type="project" value="TreeGrafter"/>
</dbReference>
<evidence type="ECO:0000313" key="10">
    <source>
        <dbReference type="Proteomes" id="UP000629468"/>
    </source>
</evidence>
<accession>A0A8H7EYM4</accession>
<evidence type="ECO:0000256" key="6">
    <source>
        <dbReference type="RuleBase" id="RU364107"/>
    </source>
</evidence>
<feature type="compositionally biased region" description="Low complexity" evidence="7">
    <location>
        <begin position="284"/>
        <end position="295"/>
    </location>
</feature>
<dbReference type="GO" id="GO:0140588">
    <property type="term" value="P:chromatin looping"/>
    <property type="evidence" value="ECO:0007669"/>
    <property type="project" value="InterPro"/>
</dbReference>
<dbReference type="EMBL" id="JABXXO010000010">
    <property type="protein sequence ID" value="KAF7767928.1"/>
    <property type="molecule type" value="Genomic_DNA"/>
</dbReference>
<evidence type="ECO:0000256" key="2">
    <source>
        <dbReference type="ARBA" id="ARBA00009252"/>
    </source>
</evidence>
<feature type="region of interest" description="Disordered" evidence="7">
    <location>
        <begin position="246"/>
        <end position="270"/>
    </location>
</feature>
<feature type="compositionally biased region" description="Low complexity" evidence="7">
    <location>
        <begin position="338"/>
        <end position="361"/>
    </location>
</feature>
<dbReference type="SUPFAM" id="SSF48371">
    <property type="entry name" value="ARM repeat"/>
    <property type="match status" value="1"/>
</dbReference>
<feature type="region of interest" description="Disordered" evidence="7">
    <location>
        <begin position="166"/>
        <end position="217"/>
    </location>
</feature>
<keyword evidence="3 6" id="KW-0677">Repeat</keyword>
<dbReference type="GO" id="GO:0090694">
    <property type="term" value="C:Scc2-Scc4 cohesin loading complex"/>
    <property type="evidence" value="ECO:0007669"/>
    <property type="project" value="TreeGrafter"/>
</dbReference>
<evidence type="ECO:0000256" key="4">
    <source>
        <dbReference type="ARBA" id="ARBA00023242"/>
    </source>
</evidence>
<dbReference type="InterPro" id="IPR033031">
    <property type="entry name" value="Scc2/Nipped-B"/>
</dbReference>
<dbReference type="Gene3D" id="1.25.10.10">
    <property type="entry name" value="Leucine-rich Repeat Variant"/>
    <property type="match status" value="1"/>
</dbReference>
<feature type="region of interest" description="Disordered" evidence="7">
    <location>
        <begin position="80"/>
        <end position="99"/>
    </location>
</feature>
<dbReference type="InterPro" id="IPR011989">
    <property type="entry name" value="ARM-like"/>
</dbReference>
<comment type="caution">
    <text evidence="9">The sequence shown here is derived from an EMBL/GenBank/DDBJ whole genome shotgun (WGS) entry which is preliminary data.</text>
</comment>
<dbReference type="Pfam" id="PF12765">
    <property type="entry name" value="Cohesin_HEAT"/>
    <property type="match status" value="1"/>
</dbReference>
<proteinExistence type="inferred from homology"/>
<dbReference type="Pfam" id="PF12830">
    <property type="entry name" value="Nipped-B_C"/>
    <property type="match status" value="1"/>
</dbReference>
<comment type="similarity">
    <text evidence="2 6">Belongs to the SCC2/Nipped-B family.</text>
</comment>
<dbReference type="Proteomes" id="UP000629468">
    <property type="component" value="Unassembled WGS sequence"/>
</dbReference>
<feature type="domain" description="Sister chromatid cohesion C-terminal" evidence="8">
    <location>
        <begin position="1693"/>
        <end position="1876"/>
    </location>
</feature>
<protein>
    <recommendedName>
        <fullName evidence="6">Sister chromatid cohesion protein</fullName>
    </recommendedName>
</protein>
<dbReference type="GO" id="GO:1990414">
    <property type="term" value="P:replication-born double-strand break repair via sister chromatid exchange"/>
    <property type="evidence" value="ECO:0007669"/>
    <property type="project" value="TreeGrafter"/>
</dbReference>
<name>A0A8H7EYM4_AGABI</name>
<gene>
    <name evidence="9" type="ORF">Agabi119p4_7171</name>
</gene>
<dbReference type="GO" id="GO:0061775">
    <property type="term" value="F:cohesin loader activity"/>
    <property type="evidence" value="ECO:0007669"/>
    <property type="project" value="InterPro"/>
</dbReference>
<feature type="compositionally biased region" description="Pro residues" evidence="7">
    <location>
        <begin position="195"/>
        <end position="214"/>
    </location>
</feature>
<reference evidence="9 10" key="1">
    <citation type="journal article" name="Sci. Rep.">
        <title>Telomere-to-telomere assembled and centromere annotated genomes of the two main subspecies of the button mushroom Agaricus bisporus reveal especially polymorphic chromosome ends.</title>
        <authorList>
            <person name="Sonnenberg A.S.M."/>
            <person name="Sedaghat-Telgerd N."/>
            <person name="Lavrijssen B."/>
            <person name="Ohm R.A."/>
            <person name="Hendrickx P.M."/>
            <person name="Scholtmeijer K."/>
            <person name="Baars J.J.P."/>
            <person name="van Peer A."/>
        </authorList>
    </citation>
    <scope>NUCLEOTIDE SEQUENCE [LARGE SCALE GENOMIC DNA]</scope>
    <source>
        <strain evidence="9 10">H119_p4</strain>
    </source>
</reference>
<dbReference type="PANTHER" id="PTHR21704">
    <property type="entry name" value="NIPPED-B-LIKE PROTEIN DELANGIN SCC2-RELATED"/>
    <property type="match status" value="1"/>
</dbReference>
<feature type="compositionally biased region" description="Polar residues" evidence="7">
    <location>
        <begin position="141"/>
        <end position="158"/>
    </location>
</feature>
<feature type="region of interest" description="Disordered" evidence="7">
    <location>
        <begin position="282"/>
        <end position="312"/>
    </location>
</feature>
<feature type="compositionally biased region" description="Basic and acidic residues" evidence="7">
    <location>
        <begin position="1657"/>
        <end position="1666"/>
    </location>
</feature>
<dbReference type="GO" id="GO:0003682">
    <property type="term" value="F:chromatin binding"/>
    <property type="evidence" value="ECO:0007669"/>
    <property type="project" value="TreeGrafter"/>
</dbReference>
<evidence type="ECO:0000259" key="8">
    <source>
        <dbReference type="Pfam" id="PF12830"/>
    </source>
</evidence>
<evidence type="ECO:0000256" key="7">
    <source>
        <dbReference type="SAM" id="MobiDB-lite"/>
    </source>
</evidence>
<feature type="region of interest" description="Disordered" evidence="7">
    <location>
        <begin position="1"/>
        <end position="24"/>
    </location>
</feature>
<comment type="subcellular location">
    <subcellularLocation>
        <location evidence="1 6">Nucleus</location>
    </subcellularLocation>
</comment>
<dbReference type="InterPro" id="IPR024986">
    <property type="entry name" value="Nipped-B_C"/>
</dbReference>
<feature type="region of interest" description="Disordered" evidence="7">
    <location>
        <begin position="334"/>
        <end position="375"/>
    </location>
</feature>
<dbReference type="InterPro" id="IPR016024">
    <property type="entry name" value="ARM-type_fold"/>
</dbReference>
<feature type="region of interest" description="Disordered" evidence="7">
    <location>
        <begin position="387"/>
        <end position="444"/>
    </location>
</feature>
<keyword evidence="5 6" id="KW-0131">Cell cycle</keyword>
<feature type="region of interest" description="Disordered" evidence="7">
    <location>
        <begin position="1657"/>
        <end position="1676"/>
    </location>
</feature>
<dbReference type="InterPro" id="IPR026003">
    <property type="entry name" value="Cohesin_HEAT"/>
</dbReference>
<evidence type="ECO:0000313" key="9">
    <source>
        <dbReference type="EMBL" id="KAF7767928.1"/>
    </source>
</evidence>
<keyword evidence="4 6" id="KW-0539">Nucleus</keyword>
<dbReference type="GO" id="GO:0034087">
    <property type="term" value="P:establishment of mitotic sister chromatid cohesion"/>
    <property type="evidence" value="ECO:0007669"/>
    <property type="project" value="TreeGrafter"/>
</dbReference>
<organism evidence="9 10">
    <name type="scientific">Agaricus bisporus var. burnettii</name>
    <dbReference type="NCBI Taxonomy" id="192524"/>
    <lineage>
        <taxon>Eukaryota</taxon>
        <taxon>Fungi</taxon>
        <taxon>Dikarya</taxon>
        <taxon>Basidiomycota</taxon>
        <taxon>Agaricomycotina</taxon>
        <taxon>Agaricomycetes</taxon>
        <taxon>Agaricomycetidae</taxon>
        <taxon>Agaricales</taxon>
        <taxon>Agaricineae</taxon>
        <taxon>Agaricaceae</taxon>
        <taxon>Agaricus</taxon>
    </lineage>
</organism>
<dbReference type="PANTHER" id="PTHR21704:SF18">
    <property type="entry name" value="NIPPED-B-LIKE PROTEIN"/>
    <property type="match status" value="1"/>
</dbReference>
<feature type="region of interest" description="Disordered" evidence="7">
    <location>
        <begin position="139"/>
        <end position="158"/>
    </location>
</feature>
<dbReference type="GO" id="GO:0010468">
    <property type="term" value="P:regulation of gene expression"/>
    <property type="evidence" value="ECO:0007669"/>
    <property type="project" value="InterPro"/>
</dbReference>
<evidence type="ECO:0000256" key="5">
    <source>
        <dbReference type="ARBA" id="ARBA00023306"/>
    </source>
</evidence>
<sequence length="2043" mass="227069">MDNNPRWRPQDQYFYHQEPPEQPQQNIRYGSAAADSVHHAQGLLAVYPMASATPTNHAVRHMNNMYTTAAPPTFAQPSYYAPRTSYSPQGNPPPYSEYDHQVRYLSSPQPSVNDGGYWTTARDNSVRILADQPASSYRYPAQQNWRPPQGPVSSFQPSPFAQSVFQRTAPPNNAYPTPSPPVMQTSSSSLAHALGPPPHVPQRLPPDPRPPPPQKVYRPEESRAFFNTFLEQKTREMQIAMHPRSRPVASPFKTPAPVKASSPAKTPVPVRTPVTKLTAAALNQPSPQSSPDPLSIMTYSSPVPVTPRKRKPVVEIESPSLKRLQTMRDEYVLPTQRSSSASAASSVPTTPTSNSAASTNSKGPTPTPKRTPNFAYVSVPRPTWATPYTRPNGFTTPSMSRRKFKMDDHSPDLGGYGPVDGDGSPIKRRNITDSAKSSVRRTGDRDDRAPLEKFLCLIEDIFDSEDALPAEISISDLPDYFSSLSLDSSQPQLHSNHIRKLTKYIGQVARPNQRLRNTTAGVMNTPRTQGRMAQIDTQVLSRLLKVLDRSVKTGEDLDPFKYVAPSAGPPKSSPRKKAAKAKKPDTSQSQMVKGGSDDTTGQDTDRRSTEEEDREPEMELTSVDHKQLTRSLNIARESILAADCCIALLGSDRLTKQLYSEELIISCFNAVKNQLEKVIYPFVETSTGMAFEFGGNPMLRFIVQDNSSTASSHRKQLSELFQALSSVIPRINNLLNAETVAMSDTIIISAVYIAIGPFFVVEGEGESKGKKEKDNVILKTFGKSAMRGLRLDALGLIRSIFANNESQRSWIIEEILTSLIKLSDTKQKAGSFRLRDGRSIRTVSALLLQLVQTSAHDVRLKARKIEKNRQNQLALKRQESFSESQQAQEPFLDENDHEEIVLYKGGLDSAMQAAKTIIGFLTKRSGKGKTTKNSNEAEYRAIFDNLIGDLLVVLFWPEWPAAGVLLTMICRYMVNALSDKHVNAQIDSNAAKTMALDHLGVIAARIRSATLKYQVKVDEEAKVRPLRSIDEIVDGQDIKAFERLLKAHRDVMAHIARRSSEDQAYDSARELSAAILGQELATALQQLQKWIEMPELDDDLDLKDPRDTNKMLTFGRKVRGALRDVWKDPPTDVFDVGSQEEVDRIDQLGEQIGTLQAMRSSFDPILNTIVASLNAPVIFIRTKALRALGQIVTSDPVVLSMPIVRRGIENHLLDSSPAVRDAAVELIGKYMIDSPEVAGNYYQKIADRMADTGLGVRKRVIKLLKSFYSVTQDNNCKIDIATRMVARMMDEDDTVKELAIKTIEELWFPTVPTTTVNTRTKSAPADHNQSDKNSILAKVIVIMGTAAQFKERQSPLEDLLHKIMAEKPENEVPALHARYSEICETLIDGLVDATDMPGFTVVNCIRTIYLFTSAYPPVLSGSNASTLLPYLKSTSSNEELITTDYLLKVFRVSIPHMSPTAGKFGQDLQLALQPMIIKPSGSGGVQILQEAVGCMCVVVQHLTHDFIRLVNLLKSCNARLQQAIKRPSAAQMEDKETRPLVILILIVALLGEHCQFDQLRAENTDIAKEIDAISKGSIIEHIYDTLLQLYQKYHSTPMLRGRTLQCLGFLFRAQPTLMTKERSASVMDAIFASPEEDGKGRLLRIMQEFLVSESEKNSARLKETTKGKSSKPTNINMDELVGNTDGFADSGVSSAIVQRYLDQVLEAALSPASTNQGAAVDVLSFTIKQGLAHPLQSFPVIIALETSPVTSLSNRATALHSILQGKHASLINTRYIFSARASFEYQKKIAGSQEVKGYRTEPSPVALLQRWFSLIREKRVQRQEFLKSLVKVFQENSDYQSTQDDVDFMRYMAENFAMFDYKTQEEVITVIKHLTVVLSTSGMHLLEMISPSHLLSQLRAPLETAQESASQKNPDTNAMVVDPPSEPQTISMVPIPVEDNLDKLPLMRTSVIIAMVMLLKAHLKSLYSISEEKCNKFVVGKKSAAGDKPATRRNDKPISWNRLPYATSPMLTTEDIQVQKAKFLDIWNEDGVTAEPDDELEFA</sequence>
<feature type="region of interest" description="Disordered" evidence="7">
    <location>
        <begin position="558"/>
        <end position="624"/>
    </location>
</feature>
<evidence type="ECO:0000256" key="3">
    <source>
        <dbReference type="ARBA" id="ARBA00022737"/>
    </source>
</evidence>